<dbReference type="InterPro" id="IPR051805">
    <property type="entry name" value="Dehydratase_Activator_Redct"/>
</dbReference>
<dbReference type="InterPro" id="IPR043129">
    <property type="entry name" value="ATPase_NBD"/>
</dbReference>
<name>A0A075WEV9_ARCFL</name>
<dbReference type="NCBIfam" id="TIGR00241">
    <property type="entry name" value="CoA_E_activ"/>
    <property type="match status" value="1"/>
</dbReference>
<dbReference type="GO" id="GO:0051536">
    <property type="term" value="F:iron-sulfur cluster binding"/>
    <property type="evidence" value="ECO:0007669"/>
    <property type="project" value="UniProtKB-KW"/>
</dbReference>
<feature type="domain" description="ATPase BadF/BadG/BcrA/BcrD type" evidence="6">
    <location>
        <begin position="5"/>
        <end position="251"/>
    </location>
</feature>
<evidence type="ECO:0000259" key="6">
    <source>
        <dbReference type="Pfam" id="PF01869"/>
    </source>
</evidence>
<evidence type="ECO:0000256" key="1">
    <source>
        <dbReference type="ARBA" id="ARBA00001966"/>
    </source>
</evidence>
<proteinExistence type="predicted"/>
<comment type="subunit">
    <text evidence="2">Homodimer.</text>
</comment>
<keyword evidence="4" id="KW-0408">Iron</keyword>
<evidence type="ECO:0000256" key="2">
    <source>
        <dbReference type="ARBA" id="ARBA00011738"/>
    </source>
</evidence>
<comment type="cofactor">
    <cofactor evidence="1">
        <name>[4Fe-4S] cluster</name>
        <dbReference type="ChEBI" id="CHEBI:49883"/>
    </cofactor>
</comment>
<dbReference type="FunFam" id="3.30.420.40:FF:000217">
    <property type="entry name" value="2-hydroxyisocaproyl-CoA dehydratase activator"/>
    <property type="match status" value="1"/>
</dbReference>
<evidence type="ECO:0000256" key="3">
    <source>
        <dbReference type="ARBA" id="ARBA00022723"/>
    </source>
</evidence>
<dbReference type="AlphaFoldDB" id="A0A075WEV9"/>
<evidence type="ECO:0000313" key="7">
    <source>
        <dbReference type="EMBL" id="AIG98950.1"/>
    </source>
</evidence>
<reference evidence="7 8" key="1">
    <citation type="submission" date="2013-07" db="EMBL/GenBank/DDBJ databases">
        <title>Genome of Archaeoglobus fulgidus.</title>
        <authorList>
            <person name="Fiebig A."/>
            <person name="Birkeland N.-K."/>
        </authorList>
    </citation>
    <scope>NUCLEOTIDE SEQUENCE [LARGE SCALE GENOMIC DNA]</scope>
    <source>
        <strain evidence="7 8">DSM 8774</strain>
    </source>
</reference>
<dbReference type="GO" id="GO:0046872">
    <property type="term" value="F:metal ion binding"/>
    <property type="evidence" value="ECO:0007669"/>
    <property type="project" value="UniProtKB-KW"/>
</dbReference>
<dbReference type="RefSeq" id="WP_010879451.1">
    <property type="nucleotide sequence ID" value="NZ_CP006577.1"/>
</dbReference>
<sequence>MIAAGIDIGSLTAKCALMRDGKLIAYKVIKVSPNLEETAERVFQETLKAAGIGREEVERIVATGYGRNKVGFADKKVTEISCHARGAIYFIPTARTVVDIGGQDSKVIAIENGKVAEFVMNDKCAAGTGRFLEVMAAALNLKVEELGDVAERATKATKISSTCTVFAESEVISHLASGEKVEDIVAGIHEAIASRIAAMARRVKIEPDIVLTGGVAKNKAMKKALEKEFGMEVKTPPEPQIVGAVGAALLA</sequence>
<keyword evidence="5" id="KW-0411">Iron-sulfur</keyword>
<dbReference type="CDD" id="cd24036">
    <property type="entry name" value="ASKHA_NBD_BcrAD_BadFG_HgdC_HadI"/>
    <property type="match status" value="1"/>
</dbReference>
<gene>
    <name evidence="7" type="ORF">AFULGI_00022180</name>
</gene>
<dbReference type="GeneID" id="24795701"/>
<dbReference type="SUPFAM" id="SSF53067">
    <property type="entry name" value="Actin-like ATPase domain"/>
    <property type="match status" value="1"/>
</dbReference>
<dbReference type="Pfam" id="PF01869">
    <property type="entry name" value="BcrAD_BadFG"/>
    <property type="match status" value="1"/>
</dbReference>
<evidence type="ECO:0000256" key="5">
    <source>
        <dbReference type="ARBA" id="ARBA00023014"/>
    </source>
</evidence>
<dbReference type="KEGG" id="afg:AFULGI_00022180"/>
<organism evidence="7 8">
    <name type="scientific">Archaeoglobus fulgidus DSM 8774</name>
    <dbReference type="NCBI Taxonomy" id="1344584"/>
    <lineage>
        <taxon>Archaea</taxon>
        <taxon>Methanobacteriati</taxon>
        <taxon>Methanobacteriota</taxon>
        <taxon>Archaeoglobi</taxon>
        <taxon>Archaeoglobales</taxon>
        <taxon>Archaeoglobaceae</taxon>
        <taxon>Archaeoglobus</taxon>
    </lineage>
</organism>
<dbReference type="Gene3D" id="3.30.420.40">
    <property type="match status" value="2"/>
</dbReference>
<keyword evidence="3" id="KW-0479">Metal-binding</keyword>
<dbReference type="HOGENOM" id="CLU_066597_0_0_2"/>
<dbReference type="PANTHER" id="PTHR32329:SF2">
    <property type="entry name" value="BIFUNCTIONAL PROTEIN [INCLUDES 2-HYDROXYACYL-COA DEHYDRATASE (N-TER) AND ITS ACTIVATOR DOMAIN (C_TERM)"/>
    <property type="match status" value="1"/>
</dbReference>
<dbReference type="Proteomes" id="UP000028501">
    <property type="component" value="Chromosome"/>
</dbReference>
<evidence type="ECO:0000313" key="8">
    <source>
        <dbReference type="Proteomes" id="UP000028501"/>
    </source>
</evidence>
<dbReference type="PANTHER" id="PTHR32329">
    <property type="entry name" value="BIFUNCTIONAL PROTEIN [INCLUDES 2-HYDROXYACYL-COA DEHYDRATASE (N-TER) AND ITS ACTIVATOR DOMAIN (C_TERM)-RELATED"/>
    <property type="match status" value="1"/>
</dbReference>
<dbReference type="InterPro" id="IPR002731">
    <property type="entry name" value="ATPase_BadF"/>
</dbReference>
<evidence type="ECO:0000256" key="4">
    <source>
        <dbReference type="ARBA" id="ARBA00023004"/>
    </source>
</evidence>
<protein>
    <submittedName>
        <fullName evidence="7">CoA-substrate-specific enzyme activase, putative</fullName>
    </submittedName>
</protein>
<dbReference type="EMBL" id="CP006577">
    <property type="protein sequence ID" value="AIG98950.1"/>
    <property type="molecule type" value="Genomic_DNA"/>
</dbReference>
<dbReference type="InterPro" id="IPR008275">
    <property type="entry name" value="CoA_E_activase_dom"/>
</dbReference>
<accession>A0A075WEV9</accession>